<evidence type="ECO:0000259" key="1">
    <source>
        <dbReference type="Pfam" id="PF13568"/>
    </source>
</evidence>
<dbReference type="AlphaFoldDB" id="A0A6J7J1L0"/>
<reference evidence="2" key="1">
    <citation type="submission" date="2020-05" db="EMBL/GenBank/DDBJ databases">
        <authorList>
            <person name="Chiriac C."/>
            <person name="Salcher M."/>
            <person name="Ghai R."/>
            <person name="Kavagutti S V."/>
        </authorList>
    </citation>
    <scope>NUCLEOTIDE SEQUENCE</scope>
</reference>
<proteinExistence type="predicted"/>
<feature type="domain" description="Outer membrane protein beta-barrel" evidence="1">
    <location>
        <begin position="103"/>
        <end position="251"/>
    </location>
</feature>
<sequence length="280" mass="31650">MKRIVVFLTGICFALTVTAQTDTTQQEKTDTIRVGSMIIIKRGDGKSGGDNNIQITTRRKSSYRRSNVSTNWFVLDIGVSRFDDNTDYTSAAVQNPTTGFAPGSNKDWFKLRNGKSINVNIWLFLQELNVVKHVVNLKYGLGVELNNYHFRYKDNIIFETQPTKVVLDPSTGYSKNKLAADYLTAPLMLNFNFTPDRRHGFGFSAGVSAGYLYSARQKTKSSANGKEKVWDDFDLRPWKISYIGELQLGFVKLYGSFATQSMFEKGLDMTPYNIGIRFSN</sequence>
<protein>
    <submittedName>
        <fullName evidence="2">Unannotated protein</fullName>
    </submittedName>
</protein>
<organism evidence="2">
    <name type="scientific">freshwater metagenome</name>
    <dbReference type="NCBI Taxonomy" id="449393"/>
    <lineage>
        <taxon>unclassified sequences</taxon>
        <taxon>metagenomes</taxon>
        <taxon>ecological metagenomes</taxon>
    </lineage>
</organism>
<gene>
    <name evidence="2" type="ORF">UFOPK3609_02237</name>
</gene>
<dbReference type="EMBL" id="CAFBMQ010000463">
    <property type="protein sequence ID" value="CAB4936412.1"/>
    <property type="molecule type" value="Genomic_DNA"/>
</dbReference>
<accession>A0A6J7J1L0</accession>
<dbReference type="Pfam" id="PF13568">
    <property type="entry name" value="OMP_b-brl_2"/>
    <property type="match status" value="1"/>
</dbReference>
<evidence type="ECO:0000313" key="2">
    <source>
        <dbReference type="EMBL" id="CAB4936412.1"/>
    </source>
</evidence>
<name>A0A6J7J1L0_9ZZZZ</name>
<dbReference type="InterPro" id="IPR025665">
    <property type="entry name" value="Beta-barrel_OMP_2"/>
</dbReference>